<sequence length="276" mass="31306">MECLMSPSISVVIPFYHAEAFFDDTYQSIKQQTIQPEEIIVVNDGCGAKALKFLSQYTDIKIIDFTENKGVSTARNEGVKTATSDLIAFLDADDIWLPNKLEVQLSFLEEYPHFSACHTGVTTFDKTGDLSTFIDKPFDLTIVDLLDSMQVTPPSLLITKASLEAVKYFDESVRCSEDHELSIRLIQQGFRIGFINQALTKVRRMEHGNISSNGRSILIGHCQLLKKHWHTFKKNKGMTSKYLYKTFMTAGSKTQGLEKKTYYFIGILIAKTFRLK</sequence>
<evidence type="ECO:0000259" key="1">
    <source>
        <dbReference type="Pfam" id="PF00535"/>
    </source>
</evidence>
<keyword evidence="2" id="KW-0808">Transferase</keyword>
<dbReference type="KEGG" id="cber:B5D82_09595"/>
<dbReference type="Pfam" id="PF00535">
    <property type="entry name" value="Glycos_transf_2"/>
    <property type="match status" value="1"/>
</dbReference>
<feature type="domain" description="Glycosyltransferase 2-like" evidence="1">
    <location>
        <begin position="10"/>
        <end position="129"/>
    </location>
</feature>
<organism evidence="2 3">
    <name type="scientific">Cognaticolwellia beringensis</name>
    <dbReference type="NCBI Taxonomy" id="1967665"/>
    <lineage>
        <taxon>Bacteria</taxon>
        <taxon>Pseudomonadati</taxon>
        <taxon>Pseudomonadota</taxon>
        <taxon>Gammaproteobacteria</taxon>
        <taxon>Alteromonadales</taxon>
        <taxon>Colwelliaceae</taxon>
        <taxon>Cognaticolwellia</taxon>
    </lineage>
</organism>
<protein>
    <submittedName>
        <fullName evidence="2">Glycosyltransferase family 2 protein</fullName>
    </submittedName>
</protein>
<accession>A0A222G7W4</accession>
<name>A0A222G7W4_9GAMM</name>
<dbReference type="InterPro" id="IPR029044">
    <property type="entry name" value="Nucleotide-diphossugar_trans"/>
</dbReference>
<dbReference type="PANTHER" id="PTHR43685:SF2">
    <property type="entry name" value="GLYCOSYLTRANSFERASE 2-LIKE DOMAIN-CONTAINING PROTEIN"/>
    <property type="match status" value="1"/>
</dbReference>
<dbReference type="Gene3D" id="3.90.550.10">
    <property type="entry name" value="Spore Coat Polysaccharide Biosynthesis Protein SpsA, Chain A"/>
    <property type="match status" value="1"/>
</dbReference>
<dbReference type="InterPro" id="IPR001173">
    <property type="entry name" value="Glyco_trans_2-like"/>
</dbReference>
<dbReference type="PANTHER" id="PTHR43685">
    <property type="entry name" value="GLYCOSYLTRANSFERASE"/>
    <property type="match status" value="1"/>
</dbReference>
<gene>
    <name evidence="2" type="ORF">B5D82_09595</name>
</gene>
<evidence type="ECO:0000313" key="2">
    <source>
        <dbReference type="EMBL" id="ASP47988.1"/>
    </source>
</evidence>
<dbReference type="SUPFAM" id="SSF53448">
    <property type="entry name" value="Nucleotide-diphospho-sugar transferases"/>
    <property type="match status" value="1"/>
</dbReference>
<reference evidence="2 3" key="1">
    <citation type="submission" date="2017-08" db="EMBL/GenBank/DDBJ databases">
        <title>Complete genome of Colwellia sp. NB097-1, a psychrophile bacterium ioslated from Bering Sea.</title>
        <authorList>
            <person name="Chen X."/>
        </authorList>
    </citation>
    <scope>NUCLEOTIDE SEQUENCE [LARGE SCALE GENOMIC DNA]</scope>
    <source>
        <strain evidence="2 3">NB097-1</strain>
    </source>
</reference>
<dbReference type="EMBL" id="CP020465">
    <property type="protein sequence ID" value="ASP47988.1"/>
    <property type="molecule type" value="Genomic_DNA"/>
</dbReference>
<proteinExistence type="predicted"/>
<dbReference type="AlphaFoldDB" id="A0A222G7W4"/>
<keyword evidence="3" id="KW-1185">Reference proteome</keyword>
<dbReference type="GO" id="GO:0016740">
    <property type="term" value="F:transferase activity"/>
    <property type="evidence" value="ECO:0007669"/>
    <property type="project" value="UniProtKB-KW"/>
</dbReference>
<dbReference type="CDD" id="cd00761">
    <property type="entry name" value="Glyco_tranf_GTA_type"/>
    <property type="match status" value="1"/>
</dbReference>
<dbReference type="InterPro" id="IPR050834">
    <property type="entry name" value="Glycosyltransf_2"/>
</dbReference>
<dbReference type="Proteomes" id="UP000202259">
    <property type="component" value="Chromosome"/>
</dbReference>
<evidence type="ECO:0000313" key="3">
    <source>
        <dbReference type="Proteomes" id="UP000202259"/>
    </source>
</evidence>